<dbReference type="InterPro" id="IPR006571">
    <property type="entry name" value="TLDc_dom"/>
</dbReference>
<comment type="caution">
    <text evidence="3">The sequence shown here is derived from an EMBL/GenBank/DDBJ whole genome shotgun (WGS) entry which is preliminary data.</text>
</comment>
<dbReference type="PANTHER" id="PTHR14241">
    <property type="entry name" value="INTERFERON-INDUCED PROTEIN 44"/>
    <property type="match status" value="1"/>
</dbReference>
<sequence length="469" mass="53270">MGVEFKKNDQLQMNKWIDGNKKYTLLYKATRDGCTATAFHNKCNNRGPTVTILYNINNSVFGGYTSISWRSAGAYHTDGNAFLFRLYQNRKLTPVKLPFSGINNNTIYDNAIYGPTFGPDLQTFTGNVSSSGTYFHLNGTTNFGNSYTMNGETYNSIANGHLQIKDMEVYLVEDLPTRLVLEEPWRKTPTWDEKLFNDLKEKIEQYKPLQELNVPQARILLVGQVGAGKSSFFNTINSIFKGYITSQACSGNAEHSVTTVYRMYQTRNWTSGKPLNFRLHDTRGMEADQGIDEQEMCFILDGHIPDRQQLNPSAPLSPDIPGFVTSPLLSDKIHCVVFVIDGSTVFLMPEKVIKRMKTLQSRMNQRGVPQVVLLTKIDKMCEITTEDLSEVFYSTVIQETVDRVSQIIGLPSSHILPFKNYEAEMELSNNVNILTLLTLHKMLRFCDDCLDNYLDQIEEGKLQKLSIRE</sequence>
<name>A0A8B6FU87_MYTGA</name>
<dbReference type="Gene3D" id="3.40.50.300">
    <property type="entry name" value="P-loop containing nucleotide triphosphate hydrolases"/>
    <property type="match status" value="1"/>
</dbReference>
<dbReference type="InterPro" id="IPR027417">
    <property type="entry name" value="P-loop_NTPase"/>
</dbReference>
<dbReference type="SUPFAM" id="SSF52540">
    <property type="entry name" value="P-loop containing nucleoside triphosphate hydrolases"/>
    <property type="match status" value="1"/>
</dbReference>
<comment type="similarity">
    <text evidence="1">Belongs to the IFI44 family.</text>
</comment>
<dbReference type="AlphaFoldDB" id="A0A8B6FU87"/>
<gene>
    <name evidence="3" type="ORF">MGAL_10B030830</name>
</gene>
<dbReference type="PANTHER" id="PTHR14241:SF32">
    <property type="entry name" value="VWFA DOMAIN-CONTAINING PROTEIN-RELATED"/>
    <property type="match status" value="1"/>
</dbReference>
<dbReference type="OrthoDB" id="9984961at2759"/>
<evidence type="ECO:0000256" key="1">
    <source>
        <dbReference type="ARBA" id="ARBA00009243"/>
    </source>
</evidence>
<dbReference type="Proteomes" id="UP000596742">
    <property type="component" value="Unassembled WGS sequence"/>
</dbReference>
<keyword evidence="4" id="KW-1185">Reference proteome</keyword>
<evidence type="ECO:0000313" key="4">
    <source>
        <dbReference type="Proteomes" id="UP000596742"/>
    </source>
</evidence>
<accession>A0A8B6FU87</accession>
<dbReference type="SMART" id="SM00584">
    <property type="entry name" value="TLDc"/>
    <property type="match status" value="1"/>
</dbReference>
<dbReference type="CDD" id="cd00882">
    <property type="entry name" value="Ras_like_GTPase"/>
    <property type="match status" value="1"/>
</dbReference>
<dbReference type="PROSITE" id="PS51886">
    <property type="entry name" value="TLDC"/>
    <property type="match status" value="1"/>
</dbReference>
<evidence type="ECO:0000259" key="2">
    <source>
        <dbReference type="PROSITE" id="PS51886"/>
    </source>
</evidence>
<dbReference type="EMBL" id="UYJE01007509">
    <property type="protein sequence ID" value="VDI55499.1"/>
    <property type="molecule type" value="Genomic_DNA"/>
</dbReference>
<reference evidence="3" key="1">
    <citation type="submission" date="2018-11" db="EMBL/GenBank/DDBJ databases">
        <authorList>
            <person name="Alioto T."/>
            <person name="Alioto T."/>
        </authorList>
    </citation>
    <scope>NUCLEOTIDE SEQUENCE</scope>
</reference>
<proteinExistence type="inferred from homology"/>
<evidence type="ECO:0000313" key="3">
    <source>
        <dbReference type="EMBL" id="VDI55499.1"/>
    </source>
</evidence>
<protein>
    <recommendedName>
        <fullName evidence="2">TLDc domain-containing protein</fullName>
    </recommendedName>
</protein>
<dbReference type="Pfam" id="PF07534">
    <property type="entry name" value="TLD"/>
    <property type="match status" value="1"/>
</dbReference>
<organism evidence="3 4">
    <name type="scientific">Mytilus galloprovincialis</name>
    <name type="common">Mediterranean mussel</name>
    <dbReference type="NCBI Taxonomy" id="29158"/>
    <lineage>
        <taxon>Eukaryota</taxon>
        <taxon>Metazoa</taxon>
        <taxon>Spiralia</taxon>
        <taxon>Lophotrochozoa</taxon>
        <taxon>Mollusca</taxon>
        <taxon>Bivalvia</taxon>
        <taxon>Autobranchia</taxon>
        <taxon>Pteriomorphia</taxon>
        <taxon>Mytilida</taxon>
        <taxon>Mytiloidea</taxon>
        <taxon>Mytilidae</taxon>
        <taxon>Mytilinae</taxon>
        <taxon>Mytilus</taxon>
    </lineage>
</organism>
<feature type="domain" description="TLDc" evidence="2">
    <location>
        <begin position="1"/>
        <end position="173"/>
    </location>
</feature>